<proteinExistence type="predicted"/>
<keyword evidence="1" id="KW-0812">Transmembrane</keyword>
<dbReference type="EMBL" id="VSSQ01007570">
    <property type="protein sequence ID" value="MPM36322.1"/>
    <property type="molecule type" value="Genomic_DNA"/>
</dbReference>
<dbReference type="AlphaFoldDB" id="A0A644Z682"/>
<name>A0A644Z682_9ZZZZ</name>
<feature type="transmembrane region" description="Helical" evidence="1">
    <location>
        <begin position="108"/>
        <end position="127"/>
    </location>
</feature>
<gene>
    <name evidence="2" type="ORF">SDC9_82917</name>
</gene>
<organism evidence="2">
    <name type="scientific">bioreactor metagenome</name>
    <dbReference type="NCBI Taxonomy" id="1076179"/>
    <lineage>
        <taxon>unclassified sequences</taxon>
        <taxon>metagenomes</taxon>
        <taxon>ecological metagenomes</taxon>
    </lineage>
</organism>
<reference evidence="2" key="1">
    <citation type="submission" date="2019-08" db="EMBL/GenBank/DDBJ databases">
        <authorList>
            <person name="Kucharzyk K."/>
            <person name="Murdoch R.W."/>
            <person name="Higgins S."/>
            <person name="Loffler F."/>
        </authorList>
    </citation>
    <scope>NUCLEOTIDE SEQUENCE</scope>
</reference>
<evidence type="ECO:0000313" key="2">
    <source>
        <dbReference type="EMBL" id="MPM36322.1"/>
    </source>
</evidence>
<sequence length="141" mass="15485">MGLLKENILGDISPKPIPQSVHANLVLMRSSSCPMTSMRTIPLDISRAVSTESTSLFCIPSFTINLSITTSMLCFLFLSRLISSSNSMSSPSTLTLTYPSFLMFSRSFLWVPFAPLTIGAKICIFVLSSYSRTLSVIWSTV</sequence>
<keyword evidence="1" id="KW-0472">Membrane</keyword>
<protein>
    <submittedName>
        <fullName evidence="2">Uncharacterized protein</fullName>
    </submittedName>
</protein>
<evidence type="ECO:0000256" key="1">
    <source>
        <dbReference type="SAM" id="Phobius"/>
    </source>
</evidence>
<feature type="transmembrane region" description="Helical" evidence="1">
    <location>
        <begin position="56"/>
        <end position="78"/>
    </location>
</feature>
<comment type="caution">
    <text evidence="2">The sequence shown here is derived from an EMBL/GenBank/DDBJ whole genome shotgun (WGS) entry which is preliminary data.</text>
</comment>
<accession>A0A644Z682</accession>
<keyword evidence="1" id="KW-1133">Transmembrane helix</keyword>